<name>A0A0M3K231_ANISI</name>
<reference evidence="3" key="1">
    <citation type="submission" date="2017-02" db="UniProtKB">
        <authorList>
            <consortium name="WormBaseParasite"/>
        </authorList>
    </citation>
    <scope>IDENTIFICATION</scope>
</reference>
<evidence type="ECO:0000313" key="3">
    <source>
        <dbReference type="WBParaSite" id="ASIM_0001495201-mRNA-1"/>
    </source>
</evidence>
<evidence type="ECO:0000313" key="1">
    <source>
        <dbReference type="EMBL" id="VDK52160.1"/>
    </source>
</evidence>
<dbReference type="InterPro" id="IPR012337">
    <property type="entry name" value="RNaseH-like_sf"/>
</dbReference>
<gene>
    <name evidence="1" type="ORF">ASIM_LOCUS14362</name>
</gene>
<dbReference type="OrthoDB" id="5920315at2759"/>
<keyword evidence="2" id="KW-1185">Reference proteome</keyword>
<protein>
    <submittedName>
        <fullName evidence="3">DUF659 domain-containing protein</fullName>
    </submittedName>
</protein>
<organism evidence="3">
    <name type="scientific">Anisakis simplex</name>
    <name type="common">Herring worm</name>
    <dbReference type="NCBI Taxonomy" id="6269"/>
    <lineage>
        <taxon>Eukaryota</taxon>
        <taxon>Metazoa</taxon>
        <taxon>Ecdysozoa</taxon>
        <taxon>Nematoda</taxon>
        <taxon>Chromadorea</taxon>
        <taxon>Rhabditida</taxon>
        <taxon>Spirurina</taxon>
        <taxon>Ascaridomorpha</taxon>
        <taxon>Ascaridoidea</taxon>
        <taxon>Anisakidae</taxon>
        <taxon>Anisakis</taxon>
        <taxon>Anisakis simplex complex</taxon>
    </lineage>
</organism>
<proteinExistence type="predicted"/>
<dbReference type="AlphaFoldDB" id="A0A0M3K231"/>
<dbReference type="SUPFAM" id="SSF53098">
    <property type="entry name" value="Ribonuclease H-like"/>
    <property type="match status" value="1"/>
</dbReference>
<dbReference type="Proteomes" id="UP000267096">
    <property type="component" value="Unassembled WGS sequence"/>
</dbReference>
<evidence type="ECO:0000313" key="2">
    <source>
        <dbReference type="Proteomes" id="UP000267096"/>
    </source>
</evidence>
<dbReference type="EMBL" id="UYRR01031722">
    <property type="protein sequence ID" value="VDK52160.1"/>
    <property type="molecule type" value="Genomic_DNA"/>
</dbReference>
<accession>A0A0M3K231</accession>
<reference evidence="1 2" key="2">
    <citation type="submission" date="2018-11" db="EMBL/GenBank/DDBJ databases">
        <authorList>
            <consortium name="Pathogen Informatics"/>
        </authorList>
    </citation>
    <scope>NUCLEOTIDE SEQUENCE [LARGE SCALE GENOMIC DNA]</scope>
</reference>
<sequence>MDYYKAAKSNVIEEIKNLIRNGEKFSVTLDEYLSIRNKRYLIVNLRALEKLYCLGTITITGSVSTERVTEILVEKMEEFEINLKTDIIAVVSDGDSAMVTLGQNIDALHLLCLAHGMHLAVCDVLYYNQKKLDECENSDDDEEPTETDEEYAEFKMDLVKKANHFPVMYQRHIKLMPTWYETVRRDGHL</sequence>
<dbReference type="WBParaSite" id="ASIM_0001495201-mRNA-1">
    <property type="protein sequence ID" value="ASIM_0001495201-mRNA-1"/>
    <property type="gene ID" value="ASIM_0001495201"/>
</dbReference>